<evidence type="ECO:0000313" key="2">
    <source>
        <dbReference type="Proteomes" id="UP000000925"/>
    </source>
</evidence>
<dbReference type="Proteomes" id="UP000000925">
    <property type="component" value="Chromosome"/>
</dbReference>
<accession>D5EMD7</accession>
<dbReference type="AlphaFoldDB" id="D5EMD7"/>
<name>D5EMD7_CORAD</name>
<dbReference type="RefSeq" id="WP_013042069.1">
    <property type="nucleotide sequence ID" value="NC_014008.1"/>
</dbReference>
<evidence type="ECO:0000313" key="1">
    <source>
        <dbReference type="EMBL" id="ADE53343.1"/>
    </source>
</evidence>
<dbReference type="KEGG" id="caa:Caka_0318"/>
<proteinExistence type="predicted"/>
<keyword evidence="2" id="KW-1185">Reference proteome</keyword>
<reference evidence="1 2" key="1">
    <citation type="journal article" date="2010" name="Stand. Genomic Sci.">
        <title>Complete genome sequence of Coraliomargarita akajimensis type strain (04OKA010-24).</title>
        <authorList>
            <person name="Mavromatis K."/>
            <person name="Abt B."/>
            <person name="Brambilla E."/>
            <person name="Lapidus A."/>
            <person name="Copeland A."/>
            <person name="Deshpande S."/>
            <person name="Nolan M."/>
            <person name="Lucas S."/>
            <person name="Tice H."/>
            <person name="Cheng J.F."/>
            <person name="Han C."/>
            <person name="Detter J.C."/>
            <person name="Woyke T."/>
            <person name="Goodwin L."/>
            <person name="Pitluck S."/>
            <person name="Held B."/>
            <person name="Brettin T."/>
            <person name="Tapia R."/>
            <person name="Ivanova N."/>
            <person name="Mikhailova N."/>
            <person name="Pati A."/>
            <person name="Liolios K."/>
            <person name="Chen A."/>
            <person name="Palaniappan K."/>
            <person name="Land M."/>
            <person name="Hauser L."/>
            <person name="Chang Y.J."/>
            <person name="Jeffries C.D."/>
            <person name="Rohde M."/>
            <person name="Goker M."/>
            <person name="Bristow J."/>
            <person name="Eisen J.A."/>
            <person name="Markowitz V."/>
            <person name="Hugenholtz P."/>
            <person name="Klenk H.P."/>
            <person name="Kyrpides N.C."/>
        </authorList>
    </citation>
    <scope>NUCLEOTIDE SEQUENCE [LARGE SCALE GENOMIC DNA]</scope>
    <source>
        <strain evidence="2">DSM 45221 / IAM 15411 / JCM 23193 / KCTC 12865</strain>
    </source>
</reference>
<dbReference type="EMBL" id="CP001998">
    <property type="protein sequence ID" value="ADE53343.1"/>
    <property type="molecule type" value="Genomic_DNA"/>
</dbReference>
<sequence>MKRIITTLLLPLAFAFADDRLPPEKLRAEWSELKEIQLSELEITGFHGWDMPFDGGSKVFFLEANGDRFEIVVANPNYWTEEDKAENRQAFYLRAGKNRFYLIEPKSAEESIICDALLQASKILKGKERKNPTLLVKLSELLKSREPIFTIKG</sequence>
<organism evidence="1 2">
    <name type="scientific">Coraliomargarita akajimensis (strain DSM 45221 / IAM 15411 / JCM 23193 / KCTC 12865 / 04OKA010-24)</name>
    <dbReference type="NCBI Taxonomy" id="583355"/>
    <lineage>
        <taxon>Bacteria</taxon>
        <taxon>Pseudomonadati</taxon>
        <taxon>Verrucomicrobiota</taxon>
        <taxon>Opitutia</taxon>
        <taxon>Puniceicoccales</taxon>
        <taxon>Coraliomargaritaceae</taxon>
        <taxon>Coraliomargarita</taxon>
    </lineage>
</organism>
<dbReference type="HOGENOM" id="CLU_1710153_0_0_0"/>
<gene>
    <name evidence="1" type="ordered locus">Caka_0318</name>
</gene>
<protein>
    <submittedName>
        <fullName evidence="1">Uncharacterized protein</fullName>
    </submittedName>
</protein>
<dbReference type="STRING" id="583355.Caka_0318"/>